<organism evidence="3 4">
    <name type="scientific">Streptomonospora wellingtoniae</name>
    <dbReference type="NCBI Taxonomy" id="3075544"/>
    <lineage>
        <taxon>Bacteria</taxon>
        <taxon>Bacillati</taxon>
        <taxon>Actinomycetota</taxon>
        <taxon>Actinomycetes</taxon>
        <taxon>Streptosporangiales</taxon>
        <taxon>Nocardiopsidaceae</taxon>
        <taxon>Streptomonospora</taxon>
    </lineage>
</organism>
<proteinExistence type="predicted"/>
<dbReference type="PIRSF" id="PIRSF002746">
    <property type="entry name" value="Gluconate_transporter"/>
    <property type="match status" value="1"/>
</dbReference>
<gene>
    <name evidence="3" type="ORF">RM446_14780</name>
</gene>
<dbReference type="NCBIfam" id="TIGR00791">
    <property type="entry name" value="gntP"/>
    <property type="match status" value="1"/>
</dbReference>
<feature type="transmembrane region" description="Helical" evidence="2">
    <location>
        <begin position="418"/>
        <end position="435"/>
    </location>
</feature>
<name>A0ABU2KVQ2_9ACTN</name>
<feature type="transmembrane region" description="Helical" evidence="2">
    <location>
        <begin position="142"/>
        <end position="164"/>
    </location>
</feature>
<comment type="caution">
    <text evidence="3">The sequence shown here is derived from an EMBL/GenBank/DDBJ whole genome shotgun (WGS) entry which is preliminary data.</text>
</comment>
<dbReference type="PANTHER" id="PTHR30354">
    <property type="entry name" value="GNT FAMILY GLUCONATE TRANSPORTER"/>
    <property type="match status" value="1"/>
</dbReference>
<feature type="transmembrane region" description="Helical" evidence="2">
    <location>
        <begin position="176"/>
        <end position="197"/>
    </location>
</feature>
<evidence type="ECO:0000313" key="4">
    <source>
        <dbReference type="Proteomes" id="UP001183226"/>
    </source>
</evidence>
<feature type="transmembrane region" description="Helical" evidence="2">
    <location>
        <begin position="296"/>
        <end position="314"/>
    </location>
</feature>
<evidence type="ECO:0000256" key="1">
    <source>
        <dbReference type="SAM" id="MobiDB-lite"/>
    </source>
</evidence>
<protein>
    <submittedName>
        <fullName evidence="3">GntP family permease</fullName>
    </submittedName>
</protein>
<dbReference type="PANTHER" id="PTHR30354:SF25">
    <property type="entry name" value="INNER MEMBRANE PERMEASE YGBN"/>
    <property type="match status" value="1"/>
</dbReference>
<feature type="transmembrane region" description="Helical" evidence="2">
    <location>
        <begin position="107"/>
        <end position="136"/>
    </location>
</feature>
<feature type="transmembrane region" description="Helical" evidence="2">
    <location>
        <begin position="455"/>
        <end position="479"/>
    </location>
</feature>
<feature type="region of interest" description="Disordered" evidence="1">
    <location>
        <begin position="223"/>
        <end position="248"/>
    </location>
</feature>
<evidence type="ECO:0000313" key="3">
    <source>
        <dbReference type="EMBL" id="MDT0303381.1"/>
    </source>
</evidence>
<dbReference type="Pfam" id="PF02447">
    <property type="entry name" value="GntP_permease"/>
    <property type="match status" value="1"/>
</dbReference>
<dbReference type="RefSeq" id="WP_311545863.1">
    <property type="nucleotide sequence ID" value="NZ_JAVREK010000014.1"/>
</dbReference>
<dbReference type="Proteomes" id="UP001183226">
    <property type="component" value="Unassembled WGS sequence"/>
</dbReference>
<dbReference type="InterPro" id="IPR003474">
    <property type="entry name" value="Glcn_transporter"/>
</dbReference>
<reference evidence="4" key="1">
    <citation type="submission" date="2023-07" db="EMBL/GenBank/DDBJ databases">
        <title>30 novel species of actinomycetes from the DSMZ collection.</title>
        <authorList>
            <person name="Nouioui I."/>
        </authorList>
    </citation>
    <scope>NUCLEOTIDE SEQUENCE [LARGE SCALE GENOMIC DNA]</scope>
    <source>
        <strain evidence="4">DSM 45055</strain>
    </source>
</reference>
<keyword evidence="2" id="KW-1133">Transmembrane helix</keyword>
<keyword evidence="4" id="KW-1185">Reference proteome</keyword>
<feature type="transmembrane region" description="Helical" evidence="2">
    <location>
        <begin position="334"/>
        <end position="355"/>
    </location>
</feature>
<keyword evidence="2" id="KW-0472">Membrane</keyword>
<sequence>MADTANLPTAWLLAVAVLSIATLLFLIIKVRLHAVLALILVSAATALATGTPPGKLVPLLLDGLGSTLGEVVLLIGFGAILGRLIEVSGGAQVLCDGLTRLFGERRAPLALSVASLLFGFPIFLDAAFVVMLPIIFSVARRMGGSVLLYALPATGAFLAMHALLPPHPGPVAATQLVGADMGVVVLTGLLVALPTWYVSGYLLGRWLGARNDVPIPSILGGPGAGSDGSAERTGTANGGGSGGTAPEEPAAPPRMPVLLFLLLLPVVLIFVNTGLETLSAAGAVDKKALWVQSLQALGQTPAALLMTVLAALYLLGWRRRGDGASLERLIDRALAPVCTIILLTGAGGMFGAVMAESRIGDALADGLDAMGLPLIVAAFLIAVVMRVAQGSATVATTTAAGLLAPAVQAAGGHSQFELALIVLAMCAGGIVLSHVNDSGFWLVRGFLEMDTKTTLRTWTVQATAVGLMAFALVCGLYGLSVLVL</sequence>
<dbReference type="EMBL" id="JAVREK010000014">
    <property type="protein sequence ID" value="MDT0303381.1"/>
    <property type="molecule type" value="Genomic_DNA"/>
</dbReference>
<feature type="transmembrane region" description="Helical" evidence="2">
    <location>
        <begin position="6"/>
        <end position="27"/>
    </location>
</feature>
<feature type="transmembrane region" description="Helical" evidence="2">
    <location>
        <begin position="367"/>
        <end position="388"/>
    </location>
</feature>
<evidence type="ECO:0000256" key="2">
    <source>
        <dbReference type="SAM" id="Phobius"/>
    </source>
</evidence>
<feature type="transmembrane region" description="Helical" evidence="2">
    <location>
        <begin position="34"/>
        <end position="51"/>
    </location>
</feature>
<keyword evidence="2" id="KW-0812">Transmembrane</keyword>
<accession>A0ABU2KVQ2</accession>
<feature type="transmembrane region" description="Helical" evidence="2">
    <location>
        <begin position="257"/>
        <end position="275"/>
    </location>
</feature>